<dbReference type="AlphaFoldDB" id="A0A174F3C0"/>
<proteinExistence type="predicted"/>
<feature type="transmembrane region" description="Helical" evidence="1">
    <location>
        <begin position="7"/>
        <end position="28"/>
    </location>
</feature>
<organism evidence="2 3">
    <name type="scientific">Dorea longicatena</name>
    <dbReference type="NCBI Taxonomy" id="88431"/>
    <lineage>
        <taxon>Bacteria</taxon>
        <taxon>Bacillati</taxon>
        <taxon>Bacillota</taxon>
        <taxon>Clostridia</taxon>
        <taxon>Lachnospirales</taxon>
        <taxon>Lachnospiraceae</taxon>
        <taxon>Dorea</taxon>
    </lineage>
</organism>
<evidence type="ECO:0000256" key="1">
    <source>
        <dbReference type="SAM" id="Phobius"/>
    </source>
</evidence>
<feature type="transmembrane region" description="Helical" evidence="1">
    <location>
        <begin position="34"/>
        <end position="51"/>
    </location>
</feature>
<evidence type="ECO:0008006" key="4">
    <source>
        <dbReference type="Google" id="ProtNLM"/>
    </source>
</evidence>
<gene>
    <name evidence="2" type="ORF">ERS852408_02167</name>
</gene>
<accession>A0A174F3C0</accession>
<feature type="transmembrane region" description="Helical" evidence="1">
    <location>
        <begin position="90"/>
        <end position="108"/>
    </location>
</feature>
<dbReference type="RefSeq" id="WP_055195167.1">
    <property type="nucleotide sequence ID" value="NZ_CYYM01000013.1"/>
</dbReference>
<sequence>MKKSDKIMLAIYIVIGIALVIIGVTIQVDYYSSMIFAMGFALIFSSILQFLRYYHNTRPENVEAYRKKVRQQEINLKDERKIQLRNRAGYISWAVTMVACFIASFIAALFRAGTLIVCILAGVAVAEYILATIIYRYLCKKM</sequence>
<name>A0A174F3C0_9FIRM</name>
<evidence type="ECO:0000313" key="2">
    <source>
        <dbReference type="EMBL" id="CUO44067.1"/>
    </source>
</evidence>
<keyword evidence="1" id="KW-0812">Transmembrane</keyword>
<feature type="transmembrane region" description="Helical" evidence="1">
    <location>
        <begin position="114"/>
        <end position="138"/>
    </location>
</feature>
<protein>
    <recommendedName>
        <fullName evidence="4">DUF2178 domain-containing protein</fullName>
    </recommendedName>
</protein>
<dbReference type="Proteomes" id="UP000095380">
    <property type="component" value="Unassembled WGS sequence"/>
</dbReference>
<reference evidence="2 3" key="1">
    <citation type="submission" date="2015-09" db="EMBL/GenBank/DDBJ databases">
        <authorList>
            <consortium name="Pathogen Informatics"/>
        </authorList>
    </citation>
    <scope>NUCLEOTIDE SEQUENCE [LARGE SCALE GENOMIC DNA]</scope>
    <source>
        <strain evidence="2 3">2789STDY5608851</strain>
    </source>
</reference>
<keyword evidence="1" id="KW-0472">Membrane</keyword>
<keyword evidence="1" id="KW-1133">Transmembrane helix</keyword>
<evidence type="ECO:0000313" key="3">
    <source>
        <dbReference type="Proteomes" id="UP000095380"/>
    </source>
</evidence>
<dbReference type="EMBL" id="CYYM01000013">
    <property type="protein sequence ID" value="CUO44067.1"/>
    <property type="molecule type" value="Genomic_DNA"/>
</dbReference>